<evidence type="ECO:0000256" key="4">
    <source>
        <dbReference type="ARBA" id="ARBA00023139"/>
    </source>
</evidence>
<evidence type="ECO:0000313" key="8">
    <source>
        <dbReference type="Proteomes" id="UP000193529"/>
    </source>
</evidence>
<evidence type="ECO:0000256" key="6">
    <source>
        <dbReference type="SAM" id="SignalP"/>
    </source>
</evidence>
<feature type="signal peptide" evidence="6">
    <location>
        <begin position="1"/>
        <end position="24"/>
    </location>
</feature>
<evidence type="ECO:0000256" key="3">
    <source>
        <dbReference type="ARBA" id="ARBA00023136"/>
    </source>
</evidence>
<keyword evidence="1" id="KW-1003">Cell membrane</keyword>
<keyword evidence="4" id="KW-0564">Palmitate</keyword>
<keyword evidence="3" id="KW-0472">Membrane</keyword>
<dbReference type="RefSeq" id="WP_085077078.1">
    <property type="nucleotide sequence ID" value="NZ_JACKRZ010000113.1"/>
</dbReference>
<dbReference type="STRING" id="153971.AWC19_27740"/>
<proteinExistence type="predicted"/>
<dbReference type="Pfam" id="PF05481">
    <property type="entry name" value="Myco_19_kDa"/>
    <property type="match status" value="1"/>
</dbReference>
<comment type="caution">
    <text evidence="7">The sequence shown here is derived from an EMBL/GenBank/DDBJ whole genome shotgun (WGS) entry which is preliminary data.</text>
</comment>
<organism evidence="7 8">
    <name type="scientific">Mycobacterium palustre</name>
    <dbReference type="NCBI Taxonomy" id="153971"/>
    <lineage>
        <taxon>Bacteria</taxon>
        <taxon>Bacillati</taxon>
        <taxon>Actinomycetota</taxon>
        <taxon>Actinomycetes</taxon>
        <taxon>Mycobacteriales</taxon>
        <taxon>Mycobacteriaceae</taxon>
        <taxon>Mycobacterium</taxon>
        <taxon>Mycobacterium simiae complex</taxon>
    </lineage>
</organism>
<keyword evidence="5" id="KW-0449">Lipoprotein</keyword>
<dbReference type="OrthoDB" id="4727034at2"/>
<dbReference type="GO" id="GO:0016020">
    <property type="term" value="C:membrane"/>
    <property type="evidence" value="ECO:0007669"/>
    <property type="project" value="InterPro"/>
</dbReference>
<accession>A0A1X1ZVH0</accession>
<keyword evidence="2 6" id="KW-0732">Signal</keyword>
<keyword evidence="8" id="KW-1185">Reference proteome</keyword>
<dbReference type="InterPro" id="IPR008691">
    <property type="entry name" value="LpqH"/>
</dbReference>
<reference evidence="7 8" key="1">
    <citation type="submission" date="2016-01" db="EMBL/GenBank/DDBJ databases">
        <title>The new phylogeny of the genus Mycobacterium.</title>
        <authorList>
            <person name="Tarcisio F."/>
            <person name="Conor M."/>
            <person name="Antonella G."/>
            <person name="Elisabetta G."/>
            <person name="Giulia F.S."/>
            <person name="Sara T."/>
            <person name="Anna F."/>
            <person name="Clotilde B."/>
            <person name="Roberto B."/>
            <person name="Veronica D.S."/>
            <person name="Fabio R."/>
            <person name="Monica P."/>
            <person name="Olivier J."/>
            <person name="Enrico T."/>
            <person name="Nicola S."/>
        </authorList>
    </citation>
    <scope>NUCLEOTIDE SEQUENCE [LARGE SCALE GENOMIC DNA]</scope>
    <source>
        <strain evidence="7 8">DSM 44572</strain>
    </source>
</reference>
<sequence length="139" mass="14764">MRNRCRAVALVLVAGAAVAGCGQAETVPRKAARVTVDGATRTTRPADCSQDQGYRTIDIRDRNGEIEAVVLLSGYRAMPQWVKIRNVDGFTGSFWQGGVGDAHADVTHGSYTIAGSAYGINNSNPNTTVTTDFKISAEC</sequence>
<dbReference type="PROSITE" id="PS51257">
    <property type="entry name" value="PROKAR_LIPOPROTEIN"/>
    <property type="match status" value="1"/>
</dbReference>
<evidence type="ECO:0000256" key="2">
    <source>
        <dbReference type="ARBA" id="ARBA00022729"/>
    </source>
</evidence>
<evidence type="ECO:0000313" key="7">
    <source>
        <dbReference type="EMBL" id="ORW28132.1"/>
    </source>
</evidence>
<feature type="chain" id="PRO_5012981867" description="Lipoprotein LppE" evidence="6">
    <location>
        <begin position="25"/>
        <end position="139"/>
    </location>
</feature>
<evidence type="ECO:0000256" key="1">
    <source>
        <dbReference type="ARBA" id="ARBA00022475"/>
    </source>
</evidence>
<protein>
    <recommendedName>
        <fullName evidence="9">Lipoprotein LppE</fullName>
    </recommendedName>
</protein>
<dbReference type="Proteomes" id="UP000193529">
    <property type="component" value="Unassembled WGS sequence"/>
</dbReference>
<evidence type="ECO:0008006" key="9">
    <source>
        <dbReference type="Google" id="ProtNLM"/>
    </source>
</evidence>
<evidence type="ECO:0000256" key="5">
    <source>
        <dbReference type="ARBA" id="ARBA00023288"/>
    </source>
</evidence>
<name>A0A1X1ZVH0_9MYCO</name>
<gene>
    <name evidence="7" type="ORF">AWC19_27740</name>
</gene>
<dbReference type="AlphaFoldDB" id="A0A1X1ZVH0"/>
<dbReference type="EMBL" id="LQPJ01000065">
    <property type="protein sequence ID" value="ORW28132.1"/>
    <property type="molecule type" value="Genomic_DNA"/>
</dbReference>